<dbReference type="Proteomes" id="UP000004982">
    <property type="component" value="Unassembled WGS sequence"/>
</dbReference>
<organism evidence="1 3">
    <name type="scientific">Neisseria macacae ATCC 33926</name>
    <dbReference type="NCBI Taxonomy" id="997348"/>
    <lineage>
        <taxon>Bacteria</taxon>
        <taxon>Pseudomonadati</taxon>
        <taxon>Pseudomonadota</taxon>
        <taxon>Betaproteobacteria</taxon>
        <taxon>Neisseriales</taxon>
        <taxon>Neisseriaceae</taxon>
        <taxon>Neisseria</taxon>
    </lineage>
</organism>
<sequence length="129" mass="14697">MMKKFLYVFLLFIPLSAYSGTYRVSKTGLLLQTKHLKNGNIQFDIYNPRNSGKNSLMQGVAKLKSGDLEIDTDEETGVGYDVDEYIHDKNQCFISIRLDVEKGKKGSLKTSCPKQNELRHLNLPILKIK</sequence>
<dbReference type="AlphaFoldDB" id="A0AA36XLL8"/>
<evidence type="ECO:0000313" key="4">
    <source>
        <dbReference type="Proteomes" id="UP000829455"/>
    </source>
</evidence>
<evidence type="ECO:0000313" key="1">
    <source>
        <dbReference type="EMBL" id="EGQ77348.1"/>
    </source>
</evidence>
<accession>A0AA36XLL8</accession>
<protein>
    <submittedName>
        <fullName evidence="1">Uncharacterized protein</fullName>
    </submittedName>
</protein>
<gene>
    <name evidence="1" type="ORF">HMPREF9418_1146</name>
    <name evidence="2" type="ORF">MON40_09180</name>
</gene>
<proteinExistence type="predicted"/>
<dbReference type="EMBL" id="CP094241">
    <property type="protein sequence ID" value="UNV84190.1"/>
    <property type="molecule type" value="Genomic_DNA"/>
</dbReference>
<reference evidence="1 3" key="1">
    <citation type="submission" date="2011-05" db="EMBL/GenBank/DDBJ databases">
        <authorList>
            <person name="Muzny D."/>
            <person name="Qin X."/>
            <person name="Deng J."/>
            <person name="Jiang H."/>
            <person name="Liu Y."/>
            <person name="Qu J."/>
            <person name="Song X.-Z."/>
            <person name="Zhang L."/>
            <person name="Thornton R."/>
            <person name="Coyle M."/>
            <person name="Francisco L."/>
            <person name="Jackson L."/>
            <person name="Javaid M."/>
            <person name="Korchina V."/>
            <person name="Kovar C."/>
            <person name="Mata R."/>
            <person name="Mathew T."/>
            <person name="Ngo R."/>
            <person name="Nguyen L."/>
            <person name="Nguyen N."/>
            <person name="Okwuonu G."/>
            <person name="Ongeri F."/>
            <person name="Pham C."/>
            <person name="Simmons D."/>
            <person name="Wilczek-Boney K."/>
            <person name="Hale W."/>
            <person name="Jakkamsetti A."/>
            <person name="Pham P."/>
            <person name="Ruth R."/>
            <person name="San Lucas F."/>
            <person name="Warren J."/>
            <person name="Zhang J."/>
            <person name="Zhao Z."/>
            <person name="Zhou C."/>
            <person name="Zhu D."/>
            <person name="Lee S."/>
            <person name="Bess C."/>
            <person name="Blankenburg K."/>
            <person name="Forbes L."/>
            <person name="Fu Q."/>
            <person name="Gubbala S."/>
            <person name="Hirani K."/>
            <person name="Jayaseelan J.C."/>
            <person name="Lara F."/>
            <person name="Munidasa M."/>
            <person name="Palculict T."/>
            <person name="Patil S."/>
            <person name="Pu L.-L."/>
            <person name="Saada N."/>
            <person name="Tang L."/>
            <person name="Weissenberger G."/>
            <person name="Zhu Y."/>
            <person name="Hemphill L."/>
            <person name="Shang Y."/>
            <person name="Youmans B."/>
            <person name="Ayvaz T."/>
            <person name="Ross M."/>
            <person name="Santibanez J."/>
            <person name="Aqrawi P."/>
            <person name="Gross S."/>
            <person name="Joshi V."/>
            <person name="Fowler G."/>
            <person name="Nazareth L."/>
            <person name="Reid J."/>
            <person name="Worley K."/>
            <person name="Petrosino J."/>
            <person name="Highlander S."/>
            <person name="Gibbs R."/>
        </authorList>
    </citation>
    <scope>NUCLEOTIDE SEQUENCE [LARGE SCALE GENOMIC DNA]</scope>
    <source>
        <strain evidence="1 3">ATCC 33926</strain>
    </source>
</reference>
<keyword evidence="4" id="KW-1185">Reference proteome</keyword>
<dbReference type="RefSeq" id="WP_003777670.1">
    <property type="nucleotide sequence ID" value="NZ_CP094241.1"/>
</dbReference>
<dbReference type="Proteomes" id="UP000829455">
    <property type="component" value="Chromosome"/>
</dbReference>
<evidence type="ECO:0000313" key="3">
    <source>
        <dbReference type="Proteomes" id="UP000004982"/>
    </source>
</evidence>
<name>A0AA36XLL8_9NEIS</name>
<reference evidence="2 4" key="2">
    <citation type="submission" date="2022-03" db="EMBL/GenBank/DDBJ databases">
        <title>Genome sequencing of Neisseria macacae.</title>
        <authorList>
            <person name="Baek M.-G."/>
        </authorList>
    </citation>
    <scope>NUCLEOTIDE SEQUENCE [LARGE SCALE GENOMIC DNA]</scope>
    <source>
        <strain evidence="2 4">ATCC 33926</strain>
    </source>
</reference>
<evidence type="ECO:0000313" key="2">
    <source>
        <dbReference type="EMBL" id="UNV84190.1"/>
    </source>
</evidence>
<dbReference type="EMBL" id="AFQE01000053">
    <property type="protein sequence ID" value="EGQ77348.1"/>
    <property type="molecule type" value="Genomic_DNA"/>
</dbReference>